<evidence type="ECO:0000256" key="5">
    <source>
        <dbReference type="ARBA" id="ARBA00012290"/>
    </source>
</evidence>
<evidence type="ECO:0000256" key="1">
    <source>
        <dbReference type="ARBA" id="ARBA00001911"/>
    </source>
</evidence>
<evidence type="ECO:0000256" key="2">
    <source>
        <dbReference type="ARBA" id="ARBA00004447"/>
    </source>
</evidence>
<organism evidence="15 16">
    <name type="scientific">Luteibacter sahnii</name>
    <dbReference type="NCBI Taxonomy" id="3021977"/>
    <lineage>
        <taxon>Bacteria</taxon>
        <taxon>Pseudomonadati</taxon>
        <taxon>Pseudomonadota</taxon>
        <taxon>Gammaproteobacteria</taxon>
        <taxon>Lysobacterales</taxon>
        <taxon>Rhodanobacteraceae</taxon>
        <taxon>Luteibacter</taxon>
    </lineage>
</organism>
<dbReference type="SUPFAM" id="SSF51735">
    <property type="entry name" value="NAD(P)-binding Rossmann-fold domains"/>
    <property type="match status" value="1"/>
</dbReference>
<keyword evidence="8" id="KW-0735">Signal-anchor</keyword>
<keyword evidence="11" id="KW-0333">Golgi apparatus</keyword>
<keyword evidence="6" id="KW-0812">Transmembrane</keyword>
<dbReference type="PANTHER" id="PTHR43078:SF6">
    <property type="entry name" value="UDP-GLUCURONIC ACID DECARBOXYLASE 1"/>
    <property type="match status" value="1"/>
</dbReference>
<name>A0ABT6BCQ2_9GAMM</name>
<evidence type="ECO:0000256" key="3">
    <source>
        <dbReference type="ARBA" id="ARBA00005100"/>
    </source>
</evidence>
<evidence type="ECO:0000259" key="14">
    <source>
        <dbReference type="Pfam" id="PF16363"/>
    </source>
</evidence>
<comment type="subcellular location">
    <subcellularLocation>
        <location evidence="2">Golgi apparatus</location>
        <location evidence="2">Golgi stack membrane</location>
        <topology evidence="2">Single-pass type II membrane protein</topology>
    </subcellularLocation>
</comment>
<evidence type="ECO:0000256" key="12">
    <source>
        <dbReference type="ARBA" id="ARBA00023136"/>
    </source>
</evidence>
<dbReference type="EC" id="4.1.1.35" evidence="5"/>
<dbReference type="InterPro" id="IPR036291">
    <property type="entry name" value="NAD(P)-bd_dom_sf"/>
</dbReference>
<dbReference type="CDD" id="cd05230">
    <property type="entry name" value="UGD_SDR_e"/>
    <property type="match status" value="1"/>
</dbReference>
<evidence type="ECO:0000256" key="9">
    <source>
        <dbReference type="ARBA" id="ARBA00022989"/>
    </source>
</evidence>
<dbReference type="EMBL" id="JARJJS010000003">
    <property type="protein sequence ID" value="MDF4025909.1"/>
    <property type="molecule type" value="Genomic_DNA"/>
</dbReference>
<evidence type="ECO:0000313" key="15">
    <source>
        <dbReference type="EMBL" id="MDF4025909.1"/>
    </source>
</evidence>
<accession>A0ABT6BCQ2</accession>
<dbReference type="Proteomes" id="UP001528850">
    <property type="component" value="Unassembled WGS sequence"/>
</dbReference>
<comment type="cofactor">
    <cofactor evidence="1">
        <name>NAD(+)</name>
        <dbReference type="ChEBI" id="CHEBI:57540"/>
    </cofactor>
</comment>
<dbReference type="Gene3D" id="3.40.50.720">
    <property type="entry name" value="NAD(P)-binding Rossmann-like Domain"/>
    <property type="match status" value="1"/>
</dbReference>
<dbReference type="PANTHER" id="PTHR43078">
    <property type="entry name" value="UDP-GLUCURONIC ACID DECARBOXYLASE-RELATED"/>
    <property type="match status" value="1"/>
</dbReference>
<keyword evidence="12" id="KW-0472">Membrane</keyword>
<keyword evidence="9" id="KW-1133">Transmembrane helix</keyword>
<evidence type="ECO:0000256" key="11">
    <source>
        <dbReference type="ARBA" id="ARBA00023034"/>
    </source>
</evidence>
<protein>
    <recommendedName>
        <fullName evidence="5">UDP-glucuronate decarboxylase</fullName>
        <ecNumber evidence="5">4.1.1.35</ecNumber>
    </recommendedName>
</protein>
<dbReference type="InterPro" id="IPR016040">
    <property type="entry name" value="NAD(P)-bd_dom"/>
</dbReference>
<reference evidence="15 16" key="1">
    <citation type="journal article" date="2024" name="Curr. Microbiol.">
        <title>Luteibacter sahnii sp. nov., A Novel Yellow-Colored Xanthomonadin Pigment Producing Probiotic Bacterium from Healthy Rice Seed Microbiome.</title>
        <authorList>
            <person name="Jaiswal G."/>
            <person name="Rana R."/>
            <person name="Nayak P.K."/>
            <person name="Chouhan R."/>
            <person name="Gandhi S.G."/>
            <person name="Patel H.K."/>
            <person name="Patil P.B."/>
        </authorList>
    </citation>
    <scope>NUCLEOTIDE SEQUENCE [LARGE SCALE GENOMIC DNA]</scope>
    <source>
        <strain evidence="15 16">PPL201</strain>
    </source>
</reference>
<keyword evidence="7" id="KW-0210">Decarboxylase</keyword>
<evidence type="ECO:0000256" key="7">
    <source>
        <dbReference type="ARBA" id="ARBA00022793"/>
    </source>
</evidence>
<evidence type="ECO:0000256" key="10">
    <source>
        <dbReference type="ARBA" id="ARBA00023027"/>
    </source>
</evidence>
<comment type="similarity">
    <text evidence="4">Belongs to the NAD(P)-dependent epimerase/dehydratase family. UDP-glucuronic acid decarboxylase subfamily.</text>
</comment>
<proteinExistence type="inferred from homology"/>
<comment type="pathway">
    <text evidence="3">Nucleotide-sugar biosynthesis; UDP-alpha-D-xylose biosynthesis; UDP-alpha-D-xylose from UDP-alpha-D-glucuronate: step 1/1.</text>
</comment>
<evidence type="ECO:0000256" key="8">
    <source>
        <dbReference type="ARBA" id="ARBA00022968"/>
    </source>
</evidence>
<comment type="caution">
    <text evidence="15">The sequence shown here is derived from an EMBL/GenBank/DDBJ whole genome shotgun (WGS) entry which is preliminary data.</text>
</comment>
<gene>
    <name evidence="15" type="ORF">P3W24_13105</name>
</gene>
<keyword evidence="13" id="KW-0456">Lyase</keyword>
<dbReference type="Pfam" id="PF16363">
    <property type="entry name" value="GDP_Man_Dehyd"/>
    <property type="match status" value="1"/>
</dbReference>
<dbReference type="RefSeq" id="WP_320551843.1">
    <property type="nucleotide sequence ID" value="NZ_JAQLOK010000004.1"/>
</dbReference>
<evidence type="ECO:0000256" key="6">
    <source>
        <dbReference type="ARBA" id="ARBA00022692"/>
    </source>
</evidence>
<evidence type="ECO:0000313" key="16">
    <source>
        <dbReference type="Proteomes" id="UP001528850"/>
    </source>
</evidence>
<sequence length="345" mass="38159">MAKLLRASSDGSAARRPPRALIAGAAGFIGSHLVDRLLIEGYEVIGMDDLITGRPCNLAHLQGHPRFSFVEHDIARPFTVDGPLDWVMHLASPASPPKYQQWPVQTLEANSFGTHHLLDLTRAKEATFLLASTSEVYGDPLHHPQQEEDWGNVNPNGPRSMYDEGKRYAEAATMTYHRHYGLPVRIVRIFNTYGPRMDLHDGRIVTNFIRQALSGEPLTIFGDGSQTRSLQYVSDLLDGIVRYMACDDCGPMNLGNPVERSVSSIAQMILHLTGSASPIVYRDLPQNDPRRRRPDISRARALLGWQPRIDAEEGLALTIAAAREAMMLPPEPFEAAVTPRVAQGA</sequence>
<evidence type="ECO:0000256" key="4">
    <source>
        <dbReference type="ARBA" id="ARBA00007505"/>
    </source>
</evidence>
<dbReference type="InterPro" id="IPR044516">
    <property type="entry name" value="UXS-like"/>
</dbReference>
<evidence type="ECO:0000256" key="13">
    <source>
        <dbReference type="ARBA" id="ARBA00023239"/>
    </source>
</evidence>
<keyword evidence="10" id="KW-0520">NAD</keyword>
<keyword evidence="16" id="KW-1185">Reference proteome</keyword>
<feature type="domain" description="NAD(P)-binding" evidence="14">
    <location>
        <begin position="21"/>
        <end position="316"/>
    </location>
</feature>